<gene>
    <name evidence="1" type="ORF">NA56DRAFT_662565</name>
</gene>
<proteinExistence type="predicted"/>
<organism evidence="1 2">
    <name type="scientific">Hyaloscypha hepaticicola</name>
    <dbReference type="NCBI Taxonomy" id="2082293"/>
    <lineage>
        <taxon>Eukaryota</taxon>
        <taxon>Fungi</taxon>
        <taxon>Dikarya</taxon>
        <taxon>Ascomycota</taxon>
        <taxon>Pezizomycotina</taxon>
        <taxon>Leotiomycetes</taxon>
        <taxon>Helotiales</taxon>
        <taxon>Hyaloscyphaceae</taxon>
        <taxon>Hyaloscypha</taxon>
    </lineage>
</organism>
<name>A0A2J6PSM5_9HELO</name>
<evidence type="ECO:0000313" key="1">
    <source>
        <dbReference type="EMBL" id="PMD16946.1"/>
    </source>
</evidence>
<protein>
    <submittedName>
        <fullName evidence="1">Uncharacterized protein</fullName>
    </submittedName>
</protein>
<keyword evidence="2" id="KW-1185">Reference proteome</keyword>
<dbReference type="Proteomes" id="UP000235672">
    <property type="component" value="Unassembled WGS sequence"/>
</dbReference>
<reference evidence="1 2" key="1">
    <citation type="submission" date="2016-05" db="EMBL/GenBank/DDBJ databases">
        <title>A degradative enzymes factory behind the ericoid mycorrhizal symbiosis.</title>
        <authorList>
            <consortium name="DOE Joint Genome Institute"/>
            <person name="Martino E."/>
            <person name="Morin E."/>
            <person name="Grelet G."/>
            <person name="Kuo A."/>
            <person name="Kohler A."/>
            <person name="Daghino S."/>
            <person name="Barry K."/>
            <person name="Choi C."/>
            <person name="Cichocki N."/>
            <person name="Clum A."/>
            <person name="Copeland A."/>
            <person name="Hainaut M."/>
            <person name="Haridas S."/>
            <person name="Labutti K."/>
            <person name="Lindquist E."/>
            <person name="Lipzen A."/>
            <person name="Khouja H.-R."/>
            <person name="Murat C."/>
            <person name="Ohm R."/>
            <person name="Olson A."/>
            <person name="Spatafora J."/>
            <person name="Veneault-Fourrey C."/>
            <person name="Henrissat B."/>
            <person name="Grigoriev I."/>
            <person name="Martin F."/>
            <person name="Perotto S."/>
        </authorList>
    </citation>
    <scope>NUCLEOTIDE SEQUENCE [LARGE SCALE GENOMIC DNA]</scope>
    <source>
        <strain evidence="1 2">UAMH 7357</strain>
    </source>
</reference>
<sequence>MLPHLRPYSKPIQDKKKDKKFITKRSDEISAQFETISKLDQLHKYNLNCFEQFSKKSRHKPDFIEALLDTGVLNATNPLEYIYGIIGMTEFPAKAMTVQEWTMARQHEVFIPIDYCANLISILYAVTLAALMKGGLAVLAKFKAFTTDDDNNACKHPIPSRVIDWRLAARLFRWEDGKSGYNHVDEWDVKLNNAWEIRLPEGRMCPSPATQEQFCQDNRDSSVPYTKLILRGMVDSTFRAEGNCIWEKRRWLTDKAVWQLECDVYPTDLVVYMLGFIGLGYQVLSSADHLDNNGAAAYPDYRGGLCSVYNNIPNMILPNIGGPQYNRNMGVLISYLL</sequence>
<dbReference type="OrthoDB" id="2157530at2759"/>
<dbReference type="AlphaFoldDB" id="A0A2J6PSM5"/>
<dbReference type="EMBL" id="KZ613502">
    <property type="protein sequence ID" value="PMD16946.1"/>
    <property type="molecule type" value="Genomic_DNA"/>
</dbReference>
<accession>A0A2J6PSM5</accession>
<evidence type="ECO:0000313" key="2">
    <source>
        <dbReference type="Proteomes" id="UP000235672"/>
    </source>
</evidence>